<dbReference type="PANTHER" id="PTHR30250">
    <property type="entry name" value="PST FAMILY PREDICTED COLANIC ACID TRANSPORTER"/>
    <property type="match status" value="1"/>
</dbReference>
<feature type="transmembrane region" description="Helical" evidence="7">
    <location>
        <begin position="115"/>
        <end position="135"/>
    </location>
</feature>
<feature type="transmembrane region" description="Helical" evidence="7">
    <location>
        <begin position="414"/>
        <end position="432"/>
    </location>
</feature>
<comment type="caution">
    <text evidence="8">The sequence shown here is derived from an EMBL/GenBank/DDBJ whole genome shotgun (WGS) entry which is preliminary data.</text>
</comment>
<evidence type="ECO:0000313" key="8">
    <source>
        <dbReference type="EMBL" id="NOJ75673.1"/>
    </source>
</evidence>
<dbReference type="RefSeq" id="WP_171622983.1">
    <property type="nucleotide sequence ID" value="NZ_JABFOQ010000014.1"/>
</dbReference>
<feature type="transmembrane region" description="Helical" evidence="7">
    <location>
        <begin position="80"/>
        <end position="103"/>
    </location>
</feature>
<feature type="transmembrane region" description="Helical" evidence="7">
    <location>
        <begin position="364"/>
        <end position="394"/>
    </location>
</feature>
<feature type="transmembrane region" description="Helical" evidence="7">
    <location>
        <begin position="210"/>
        <end position="233"/>
    </location>
</feature>
<dbReference type="PANTHER" id="PTHR30250:SF10">
    <property type="entry name" value="LIPOPOLYSACCHARIDE BIOSYNTHESIS PROTEIN WZXC"/>
    <property type="match status" value="1"/>
</dbReference>
<evidence type="ECO:0000256" key="1">
    <source>
        <dbReference type="ARBA" id="ARBA00004651"/>
    </source>
</evidence>
<evidence type="ECO:0000256" key="5">
    <source>
        <dbReference type="ARBA" id="ARBA00022989"/>
    </source>
</evidence>
<feature type="transmembrane region" description="Helical" evidence="7">
    <location>
        <begin position="290"/>
        <end position="312"/>
    </location>
</feature>
<evidence type="ECO:0000256" key="7">
    <source>
        <dbReference type="SAM" id="Phobius"/>
    </source>
</evidence>
<sequence>MSLREKTIGGVIWTVIDTFVLRGFSFLATIVLARWLGPEEFGLVGMIAVFIAIGTSITNSGLSNSLIRTKDADDKDFSTVFILNLGLSAAVYLLLFISAPYIANFFNQPILTNLVRVYCLSFIFSAFSAVQLARLSKNMQFKKITKLNVPGTIAGTLTGLLMGYYGYGVWSIVCMYLVTQLVQSISLWLSSSWRPSMEYSKEKAKYHYGFGYKLMLSGLLNTVFSNIYNIVIGKFYSAKELGFFERSRSFNDYPVTIITNVVSKVTFPLLSSLQEDKERIAIIYKKLMQLTFFITAPLMFGAAAIARPLFLLVLGEQWVGAVPYFQILCLAGMFYPIHAFNLNVFQVYGRSDLFLKIEIIKKTIIILGVVIGMQFGIMGLVWSSVITNYMALYVNTYYSADMINYKGFDQFKDLIPTFILGGIMYFIIHLSLKYNSHFPIIIQLIMGILIGTFFYLTTNLILKNRSLLYIIQLIKEKIKIT</sequence>
<feature type="transmembrane region" description="Helical" evidence="7">
    <location>
        <begin position="41"/>
        <end position="59"/>
    </location>
</feature>
<name>A0ABX1WME6_9FLAO</name>
<feature type="transmembrane region" description="Helical" evidence="7">
    <location>
        <begin position="444"/>
        <end position="462"/>
    </location>
</feature>
<keyword evidence="6 7" id="KW-0472">Membrane</keyword>
<evidence type="ECO:0000256" key="2">
    <source>
        <dbReference type="ARBA" id="ARBA00007430"/>
    </source>
</evidence>
<proteinExistence type="inferred from homology"/>
<comment type="similarity">
    <text evidence="2">Belongs to the polysaccharide synthase family.</text>
</comment>
<organism evidence="8 9">
    <name type="scientific">Empedobacter stercoris</name>
    <dbReference type="NCBI Taxonomy" id="1628248"/>
    <lineage>
        <taxon>Bacteria</taxon>
        <taxon>Pseudomonadati</taxon>
        <taxon>Bacteroidota</taxon>
        <taxon>Flavobacteriia</taxon>
        <taxon>Flavobacteriales</taxon>
        <taxon>Weeksellaceae</taxon>
        <taxon>Empedobacter</taxon>
    </lineage>
</organism>
<keyword evidence="9" id="KW-1185">Reference proteome</keyword>
<evidence type="ECO:0000256" key="3">
    <source>
        <dbReference type="ARBA" id="ARBA00022475"/>
    </source>
</evidence>
<dbReference type="Pfam" id="PF13440">
    <property type="entry name" value="Polysacc_synt_3"/>
    <property type="match status" value="1"/>
</dbReference>
<gene>
    <name evidence="8" type="ORF">HMH06_07500</name>
</gene>
<accession>A0ABX1WME6</accession>
<dbReference type="InterPro" id="IPR050833">
    <property type="entry name" value="Poly_Biosynth_Transport"/>
</dbReference>
<evidence type="ECO:0000256" key="6">
    <source>
        <dbReference type="ARBA" id="ARBA00023136"/>
    </source>
</evidence>
<keyword evidence="3" id="KW-1003">Cell membrane</keyword>
<comment type="subcellular location">
    <subcellularLocation>
        <location evidence="1">Cell membrane</location>
        <topology evidence="1">Multi-pass membrane protein</topology>
    </subcellularLocation>
</comment>
<protein>
    <submittedName>
        <fullName evidence="8">Lipopolysaccharide biosynthesis protein</fullName>
    </submittedName>
</protein>
<reference evidence="8 9" key="1">
    <citation type="submission" date="2020-05" db="EMBL/GenBank/DDBJ databases">
        <title>Tigecycline resistant gene in Empedobacter stercoris.</title>
        <authorList>
            <person name="Chen Y."/>
            <person name="Cheng Y."/>
            <person name="Zhou K."/>
        </authorList>
    </citation>
    <scope>NUCLEOTIDE SEQUENCE [LARGE SCALE GENOMIC DNA]</scope>
    <source>
        <strain evidence="8 9">ES202</strain>
    </source>
</reference>
<feature type="transmembrane region" description="Helical" evidence="7">
    <location>
        <begin position="324"/>
        <end position="344"/>
    </location>
</feature>
<keyword evidence="5 7" id="KW-1133">Transmembrane helix</keyword>
<dbReference type="CDD" id="cd13127">
    <property type="entry name" value="MATE_tuaB_like"/>
    <property type="match status" value="1"/>
</dbReference>
<evidence type="ECO:0000256" key="4">
    <source>
        <dbReference type="ARBA" id="ARBA00022692"/>
    </source>
</evidence>
<dbReference type="Proteomes" id="UP000580344">
    <property type="component" value="Unassembled WGS sequence"/>
</dbReference>
<evidence type="ECO:0000313" key="9">
    <source>
        <dbReference type="Proteomes" id="UP000580344"/>
    </source>
</evidence>
<dbReference type="EMBL" id="JABFOQ010000014">
    <property type="protein sequence ID" value="NOJ75673.1"/>
    <property type="molecule type" value="Genomic_DNA"/>
</dbReference>
<feature type="transmembrane region" description="Helical" evidence="7">
    <location>
        <begin position="12"/>
        <end position="35"/>
    </location>
</feature>
<keyword evidence="4 7" id="KW-0812">Transmembrane</keyword>